<dbReference type="Gene3D" id="3.20.20.80">
    <property type="entry name" value="Glycosidases"/>
    <property type="match status" value="1"/>
</dbReference>
<name>A0A378YNZ8_9NOCA</name>
<keyword evidence="4" id="KW-0378">Hydrolase</keyword>
<dbReference type="GO" id="GO:0016853">
    <property type="term" value="F:isomerase activity"/>
    <property type="evidence" value="ECO:0007669"/>
    <property type="project" value="UniProtKB-KW"/>
</dbReference>
<dbReference type="GO" id="GO:0009313">
    <property type="term" value="P:oligosaccharide catabolic process"/>
    <property type="evidence" value="ECO:0007669"/>
    <property type="project" value="TreeGrafter"/>
</dbReference>
<dbReference type="GO" id="GO:0008788">
    <property type="term" value="F:alpha,alpha-phosphotrehalase activity"/>
    <property type="evidence" value="ECO:0007669"/>
    <property type="project" value="UniProtKB-EC"/>
</dbReference>
<gene>
    <name evidence="4" type="primary">treA</name>
    <name evidence="4" type="ORF">NCTC1934_03314</name>
</gene>
<dbReference type="PANTHER" id="PTHR10357:SF179">
    <property type="entry name" value="NEUTRAL AND BASIC AMINO ACID TRANSPORT PROTEIN RBAT"/>
    <property type="match status" value="1"/>
</dbReference>
<feature type="domain" description="Glycosyl hydrolase family 13 catalytic" evidence="3">
    <location>
        <begin position="20"/>
        <end position="406"/>
    </location>
</feature>
<dbReference type="SUPFAM" id="SSF51445">
    <property type="entry name" value="(Trans)glycosidases"/>
    <property type="match status" value="1"/>
</dbReference>
<dbReference type="EMBL" id="UGRY01000002">
    <property type="protein sequence ID" value="SUA78119.1"/>
    <property type="molecule type" value="Genomic_DNA"/>
</dbReference>
<comment type="similarity">
    <text evidence="1">Belongs to the glycosyl hydrolase 13 family.</text>
</comment>
<evidence type="ECO:0000313" key="4">
    <source>
        <dbReference type="EMBL" id="SUA78119.1"/>
    </source>
</evidence>
<dbReference type="Proteomes" id="UP000255467">
    <property type="component" value="Unassembled WGS sequence"/>
</dbReference>
<evidence type="ECO:0000256" key="2">
    <source>
        <dbReference type="ARBA" id="ARBA00023180"/>
    </source>
</evidence>
<dbReference type="InterPro" id="IPR006047">
    <property type="entry name" value="GH13_cat_dom"/>
</dbReference>
<keyword evidence="4" id="KW-0326">Glycosidase</keyword>
<dbReference type="InterPro" id="IPR045857">
    <property type="entry name" value="O16G_dom_2"/>
</dbReference>
<proteinExistence type="inferred from homology"/>
<dbReference type="EC" id="3.2.1.93" evidence="4"/>
<dbReference type="Pfam" id="PF00128">
    <property type="entry name" value="Alpha-amylase"/>
    <property type="match status" value="1"/>
</dbReference>
<dbReference type="GO" id="GO:0004556">
    <property type="term" value="F:alpha-amylase activity"/>
    <property type="evidence" value="ECO:0007669"/>
    <property type="project" value="TreeGrafter"/>
</dbReference>
<dbReference type="STRING" id="1406858.GCA_000710895_05142"/>
<organism evidence="4 5">
    <name type="scientific">Nocardia otitidiscaviarum</name>
    <dbReference type="NCBI Taxonomy" id="1823"/>
    <lineage>
        <taxon>Bacteria</taxon>
        <taxon>Bacillati</taxon>
        <taxon>Actinomycetota</taxon>
        <taxon>Actinomycetes</taxon>
        <taxon>Mycobacteriales</taxon>
        <taxon>Nocardiaceae</taxon>
        <taxon>Nocardia</taxon>
    </lineage>
</organism>
<dbReference type="Gene3D" id="3.90.400.10">
    <property type="entry name" value="Oligo-1,6-glucosidase, Domain 2"/>
    <property type="match status" value="1"/>
</dbReference>
<keyword evidence="2" id="KW-0325">Glycoprotein</keyword>
<evidence type="ECO:0000256" key="1">
    <source>
        <dbReference type="ARBA" id="ARBA00008061"/>
    </source>
</evidence>
<dbReference type="AlphaFoldDB" id="A0A378YNZ8"/>
<evidence type="ECO:0000259" key="3">
    <source>
        <dbReference type="SMART" id="SM00642"/>
    </source>
</evidence>
<dbReference type="CDD" id="cd11332">
    <property type="entry name" value="AmyAc_OligoGlu_TS"/>
    <property type="match status" value="1"/>
</dbReference>
<reference evidence="4 5" key="1">
    <citation type="submission" date="2018-06" db="EMBL/GenBank/DDBJ databases">
        <authorList>
            <consortium name="Pathogen Informatics"/>
            <person name="Doyle S."/>
        </authorList>
    </citation>
    <scope>NUCLEOTIDE SEQUENCE [LARGE SCALE GENOMIC DNA]</scope>
    <source>
        <strain evidence="4 5">NCTC1934</strain>
    </source>
</reference>
<evidence type="ECO:0000313" key="5">
    <source>
        <dbReference type="Proteomes" id="UP000255467"/>
    </source>
</evidence>
<dbReference type="SMART" id="SM00642">
    <property type="entry name" value="Aamy"/>
    <property type="match status" value="1"/>
</dbReference>
<accession>A0A378YNZ8</accession>
<sequence length="527" mass="57989">MSGPGDASVDPWWRSAVFYQVYPRSFADSNGDGVGDLGGLREKLGYLELLGVDALWICPVMRSPMADGGYDVSDPRDIDPLFGGLDALDAVIHEAHFRQIRVTMDLVPNHTSNRHPWFQAAVAAGPGSPERARYLFRDGRGPDGAVPPNNWPSVFGGPAWTRITEPNGRPGQWYLHIFAPEQPDLNWENEEVAADFERTMRFWLDRGVDGFRIDVAHGMAKPEGLPDMAHVDTRMLVHDDSDPRFNNPGVHEIHRRLRKVMDEYPDAVAIGEVWVDDNTRFGEYVRPDELHLAFNFRLAEAPFDVAKIHAAVDNSLAAVAAVGATPTWTLSNHDIEREVTRYGGGGLGQARARAMMMLELALPGSVFVYNGSELGLPNVDDLPDEALQDPAWERSGRTVRGRDGCRVPLPWEGAPPNFGFSTGRPWLPMPASWTGLTVENQLERLDSMLSLYRMAIELRAGRPEFAGMGIEWYGAPPGCLAFRRDGGLVCVLNGTDAPITLPAGEVLLASAPISARKLPANSTAWLV</sequence>
<dbReference type="PANTHER" id="PTHR10357">
    <property type="entry name" value="ALPHA-AMYLASE FAMILY MEMBER"/>
    <property type="match status" value="1"/>
</dbReference>
<protein>
    <submittedName>
        <fullName evidence="4">Trehalose-6-phosphate hydrolase</fullName>
        <ecNumber evidence="4">3.2.1.93</ecNumber>
    </submittedName>
</protein>
<keyword evidence="5" id="KW-1185">Reference proteome</keyword>
<dbReference type="InterPro" id="IPR017853">
    <property type="entry name" value="GH"/>
</dbReference>
<dbReference type="FunFam" id="3.90.400.10:FF:000001">
    <property type="entry name" value="Maltase A3, isoform A"/>
    <property type="match status" value="1"/>
</dbReference>